<dbReference type="GeneID" id="19404255"/>
<evidence type="ECO:0000313" key="2">
    <source>
        <dbReference type="Proteomes" id="UP000016935"/>
    </source>
</evidence>
<reference evidence="1 2" key="1">
    <citation type="journal article" date="2012" name="PLoS Pathog.">
        <title>Diverse lifestyles and strategies of plant pathogenesis encoded in the genomes of eighteen Dothideomycetes fungi.</title>
        <authorList>
            <person name="Ohm R.A."/>
            <person name="Feau N."/>
            <person name="Henrissat B."/>
            <person name="Schoch C.L."/>
            <person name="Horwitz B.A."/>
            <person name="Barry K.W."/>
            <person name="Condon B.J."/>
            <person name="Copeland A.C."/>
            <person name="Dhillon B."/>
            <person name="Glaser F."/>
            <person name="Hesse C.N."/>
            <person name="Kosti I."/>
            <person name="LaButti K."/>
            <person name="Lindquist E.A."/>
            <person name="Lucas S."/>
            <person name="Salamov A.A."/>
            <person name="Bradshaw R.E."/>
            <person name="Ciuffetti L."/>
            <person name="Hamelin R.C."/>
            <person name="Kema G.H.J."/>
            <person name="Lawrence C."/>
            <person name="Scott J.A."/>
            <person name="Spatafora J.W."/>
            <person name="Turgeon B.G."/>
            <person name="de Wit P.J.G.M."/>
            <person name="Zhong S."/>
            <person name="Goodwin S.B."/>
            <person name="Grigoriev I.V."/>
        </authorList>
    </citation>
    <scope>NUCLEOTIDE SEQUENCE [LARGE SCALE GENOMIC DNA]</scope>
    <source>
        <strain evidence="2">28A</strain>
    </source>
</reference>
<sequence length="164" mass="18120">MAPLELRLDVQLLALALALASWVELGVWLRIVGIAQAAHVTPLWLWRQGDTSTGSRAEATGRHTGCQAFFHWVAPILPFLHLPPTSRQPSNHTPRRTHAAFDGTASLTRVAHSIGPVTPDSVYTDLRALQRPDSHVPTALADDRRITTPSHYGWPLYRLLMASL</sequence>
<organism evidence="1 2">
    <name type="scientific">Exserohilum turcicum (strain 28A)</name>
    <name type="common">Northern leaf blight fungus</name>
    <name type="synonym">Setosphaeria turcica</name>
    <dbReference type="NCBI Taxonomy" id="671987"/>
    <lineage>
        <taxon>Eukaryota</taxon>
        <taxon>Fungi</taxon>
        <taxon>Dikarya</taxon>
        <taxon>Ascomycota</taxon>
        <taxon>Pezizomycotina</taxon>
        <taxon>Dothideomycetes</taxon>
        <taxon>Pleosporomycetidae</taxon>
        <taxon>Pleosporales</taxon>
        <taxon>Pleosporineae</taxon>
        <taxon>Pleosporaceae</taxon>
        <taxon>Exserohilum</taxon>
    </lineage>
</organism>
<accession>R0IYE0</accession>
<proteinExistence type="predicted"/>
<reference evidence="1 2" key="2">
    <citation type="journal article" date="2013" name="PLoS Genet.">
        <title>Comparative genome structure, secondary metabolite, and effector coding capacity across Cochliobolus pathogens.</title>
        <authorList>
            <person name="Condon B.J."/>
            <person name="Leng Y."/>
            <person name="Wu D."/>
            <person name="Bushley K.E."/>
            <person name="Ohm R.A."/>
            <person name="Otillar R."/>
            <person name="Martin J."/>
            <person name="Schackwitz W."/>
            <person name="Grimwood J."/>
            <person name="MohdZainudin N."/>
            <person name="Xue C."/>
            <person name="Wang R."/>
            <person name="Manning V.A."/>
            <person name="Dhillon B."/>
            <person name="Tu Z.J."/>
            <person name="Steffenson B.J."/>
            <person name="Salamov A."/>
            <person name="Sun H."/>
            <person name="Lowry S."/>
            <person name="LaButti K."/>
            <person name="Han J."/>
            <person name="Copeland A."/>
            <person name="Lindquist E."/>
            <person name="Barry K."/>
            <person name="Schmutz J."/>
            <person name="Baker S.E."/>
            <person name="Ciuffetti L.M."/>
            <person name="Grigoriev I.V."/>
            <person name="Zhong S."/>
            <person name="Turgeon B.G."/>
        </authorList>
    </citation>
    <scope>NUCLEOTIDE SEQUENCE [LARGE SCALE GENOMIC DNA]</scope>
    <source>
        <strain evidence="2">28A</strain>
    </source>
</reference>
<evidence type="ECO:0000313" key="1">
    <source>
        <dbReference type="EMBL" id="EOA89780.1"/>
    </source>
</evidence>
<dbReference type="RefSeq" id="XP_008022472.1">
    <property type="nucleotide sequence ID" value="XM_008024281.1"/>
</dbReference>
<name>R0IYE0_EXST2</name>
<protein>
    <submittedName>
        <fullName evidence="1">Uncharacterized protein</fullName>
    </submittedName>
</protein>
<dbReference type="AlphaFoldDB" id="R0IYE0"/>
<keyword evidence="2" id="KW-1185">Reference proteome</keyword>
<gene>
    <name evidence="1" type="ORF">SETTUDRAFT_37432</name>
</gene>
<dbReference type="HOGENOM" id="CLU_1620091_0_0_1"/>
<dbReference type="Proteomes" id="UP000016935">
    <property type="component" value="Unassembled WGS sequence"/>
</dbReference>
<dbReference type="EMBL" id="KB908504">
    <property type="protein sequence ID" value="EOA89780.1"/>
    <property type="molecule type" value="Genomic_DNA"/>
</dbReference>